<dbReference type="EMBL" id="AAYY01000003">
    <property type="protein sequence ID" value="EDP44421.1"/>
    <property type="molecule type" value="Genomic_DNA"/>
</dbReference>
<dbReference type="OrthoDB" id="506431at2759"/>
<organism evidence="2 3">
    <name type="scientific">Malassezia globosa (strain ATCC MYA-4612 / CBS 7966)</name>
    <name type="common">Dandruff-associated fungus</name>
    <dbReference type="NCBI Taxonomy" id="425265"/>
    <lineage>
        <taxon>Eukaryota</taxon>
        <taxon>Fungi</taxon>
        <taxon>Dikarya</taxon>
        <taxon>Basidiomycota</taxon>
        <taxon>Ustilaginomycotina</taxon>
        <taxon>Malasseziomycetes</taxon>
        <taxon>Malasseziales</taxon>
        <taxon>Malasseziaceae</taxon>
        <taxon>Malassezia</taxon>
    </lineage>
</organism>
<proteinExistence type="predicted"/>
<dbReference type="CDD" id="cd03443">
    <property type="entry name" value="PaaI_thioesterase"/>
    <property type="match status" value="1"/>
</dbReference>
<name>A8PVL7_MALGO</name>
<evidence type="ECO:0000313" key="3">
    <source>
        <dbReference type="Proteomes" id="UP000008837"/>
    </source>
</evidence>
<dbReference type="Gene3D" id="3.10.129.10">
    <property type="entry name" value="Hotdog Thioesterase"/>
    <property type="match status" value="1"/>
</dbReference>
<reference evidence="2 3" key="1">
    <citation type="journal article" date="2007" name="Proc. Natl. Acad. Sci. U.S.A.">
        <title>Dandruff-associated Malassezia genomes reveal convergent and divergent virulence traits shared with plant and human fungal pathogens.</title>
        <authorList>
            <person name="Xu J."/>
            <person name="Saunders C.W."/>
            <person name="Hu P."/>
            <person name="Grant R.A."/>
            <person name="Boekhout T."/>
            <person name="Kuramae E.E."/>
            <person name="Kronstad J.W."/>
            <person name="Deangelis Y.M."/>
            <person name="Reeder N.L."/>
            <person name="Johnstone K.R."/>
            <person name="Leland M."/>
            <person name="Fieno A.M."/>
            <person name="Begley W.M."/>
            <person name="Sun Y."/>
            <person name="Lacey M.P."/>
            <person name="Chaudhary T."/>
            <person name="Keough T."/>
            <person name="Chu L."/>
            <person name="Sears R."/>
            <person name="Yuan B."/>
            <person name="Dawson T.L.Jr."/>
        </authorList>
    </citation>
    <scope>NUCLEOTIDE SEQUENCE [LARGE SCALE GENOMIC DNA]</scope>
    <source>
        <strain evidence="3">ATCC MYA-4612 / CBS 7966</strain>
    </source>
</reference>
<feature type="domain" description="Thioesterase" evidence="1">
    <location>
        <begin position="163"/>
        <end position="223"/>
    </location>
</feature>
<dbReference type="InParanoid" id="A8PVL7"/>
<dbReference type="InterPro" id="IPR029069">
    <property type="entry name" value="HotDog_dom_sf"/>
</dbReference>
<evidence type="ECO:0000259" key="1">
    <source>
        <dbReference type="Pfam" id="PF03061"/>
    </source>
</evidence>
<sequence>MLTGATTAGTCYVLGAKYPPRAIPFIFSPYSTNASDMSADEAAAHCHDIERAMHSLPIVQEHLSRSFEYPSAKEVREKHGITYDTELANRETADYAILRPFVHVPPGRLETQLTAGSLRGAHMFATTPMIFSKTQAGVRSGGGTEGDGFVVLHLGKNLCGYEGVVHGGLIATVFDEALARTAFYGLPSNVGVTGKLELRYRKPVVADRFYVVETEIVERIGRKCFVNGYLLEPKSRSVLAEANGVFIEPRWAKYASWVGGVNIRKQLEK</sequence>
<dbReference type="InterPro" id="IPR006683">
    <property type="entry name" value="Thioestr_dom"/>
</dbReference>
<dbReference type="GeneID" id="5855941"/>
<dbReference type="PANTHER" id="PTHR47260:SF1">
    <property type="entry name" value="UPF0644 PROTEIN PB2B4.06"/>
    <property type="match status" value="1"/>
</dbReference>
<dbReference type="OMA" id="CRAIFVE"/>
<dbReference type="VEuPathDB" id="FungiDB:MGL_0903"/>
<comment type="caution">
    <text evidence="2">The sequence shown here is derived from an EMBL/GenBank/DDBJ whole genome shotgun (WGS) entry which is preliminary data.</text>
</comment>
<keyword evidence="3" id="KW-1185">Reference proteome</keyword>
<gene>
    <name evidence="2" type="ORF">MGL_0903</name>
</gene>
<dbReference type="Proteomes" id="UP000008837">
    <property type="component" value="Unassembled WGS sequence"/>
</dbReference>
<dbReference type="InterPro" id="IPR052061">
    <property type="entry name" value="PTE-AB_protein"/>
</dbReference>
<dbReference type="Pfam" id="PF03061">
    <property type="entry name" value="4HBT"/>
    <property type="match status" value="1"/>
</dbReference>
<dbReference type="KEGG" id="mgl:MGL_0903"/>
<evidence type="ECO:0000313" key="2">
    <source>
        <dbReference type="EMBL" id="EDP44421.1"/>
    </source>
</evidence>
<dbReference type="AlphaFoldDB" id="A8PVL7"/>
<dbReference type="PANTHER" id="PTHR47260">
    <property type="entry name" value="UPF0644 PROTEIN PB2B4.06"/>
    <property type="match status" value="1"/>
</dbReference>
<dbReference type="RefSeq" id="XP_001731635.1">
    <property type="nucleotide sequence ID" value="XM_001731583.1"/>
</dbReference>
<dbReference type="SUPFAM" id="SSF54637">
    <property type="entry name" value="Thioesterase/thiol ester dehydrase-isomerase"/>
    <property type="match status" value="1"/>
</dbReference>
<dbReference type="FunCoup" id="A8PVL7">
    <property type="interactions" value="8"/>
</dbReference>
<protein>
    <recommendedName>
        <fullName evidence="1">Thioesterase domain-containing protein</fullName>
    </recommendedName>
</protein>
<accession>A8PVL7</accession>